<name>A0A1I8A639_9BILA</name>
<protein>
    <recommendedName>
        <fullName evidence="2">Succinate dehydrogenase assembly factor 4, mitochondrial</fullName>
    </recommendedName>
</protein>
<feature type="region of interest" description="Disordered" evidence="3">
    <location>
        <begin position="235"/>
        <end position="275"/>
    </location>
</feature>
<dbReference type="GO" id="GO:0034553">
    <property type="term" value="P:mitochondrial respiratory chain complex II assembly"/>
    <property type="evidence" value="ECO:0007669"/>
    <property type="project" value="TreeGrafter"/>
</dbReference>
<dbReference type="PANTHER" id="PTHR28524:SF3">
    <property type="entry name" value="SUCCINATE DEHYDROGENASE ASSEMBLY FACTOR 4, MITOCHONDRIAL"/>
    <property type="match status" value="1"/>
</dbReference>
<sequence>MRVRELGGQLTAVSGGVPNTQRDFGPLARCLEAIESDRCERLWRRPSRERHVATVHARPPNFSPWRAPIVYASESPQAGSIDANYELRRPATVGTPPPPDEITDRRARDPHGYCTLTSFGQNDRWSNSHILRWFSALASELAMKRHEKVVDKLNAPIGALLAYLDLLGPPLLLRNPEDSSEDAAAEEMLRSALSSRISTCSVRLFCSETPKTAPKTKQPKVKPAKELPKSVLGIHDAEPAPSGFVNPTTGERGGPKGPEPTRYGDWERKGRVSDF</sequence>
<keyword evidence="4" id="KW-1185">Reference proteome</keyword>
<dbReference type="WBParaSite" id="L893_g32966.t1">
    <property type="protein sequence ID" value="L893_g32966.t1"/>
    <property type="gene ID" value="L893_g32966"/>
</dbReference>
<evidence type="ECO:0000256" key="3">
    <source>
        <dbReference type="SAM" id="MobiDB-lite"/>
    </source>
</evidence>
<dbReference type="Proteomes" id="UP000095287">
    <property type="component" value="Unplaced"/>
</dbReference>
<dbReference type="InterPro" id="IPR012875">
    <property type="entry name" value="SDHF4"/>
</dbReference>
<evidence type="ECO:0000256" key="1">
    <source>
        <dbReference type="ARBA" id="ARBA00005701"/>
    </source>
</evidence>
<feature type="region of interest" description="Disordered" evidence="3">
    <location>
        <begin position="89"/>
        <end position="108"/>
    </location>
</feature>
<proteinExistence type="inferred from homology"/>
<accession>A0A1I8A639</accession>
<evidence type="ECO:0000313" key="4">
    <source>
        <dbReference type="Proteomes" id="UP000095287"/>
    </source>
</evidence>
<dbReference type="Pfam" id="PF07896">
    <property type="entry name" value="DUF1674"/>
    <property type="match status" value="1"/>
</dbReference>
<evidence type="ECO:0000256" key="2">
    <source>
        <dbReference type="ARBA" id="ARBA00022170"/>
    </source>
</evidence>
<dbReference type="AlphaFoldDB" id="A0A1I8A639"/>
<dbReference type="PANTHER" id="PTHR28524">
    <property type="entry name" value="SUCCINATE DEHYDROGENASE ASSEMBLY FACTOR 4, MITOCHONDRIAL"/>
    <property type="match status" value="1"/>
</dbReference>
<feature type="compositionally biased region" description="Basic and acidic residues" evidence="3">
    <location>
        <begin position="262"/>
        <end position="275"/>
    </location>
</feature>
<dbReference type="GO" id="GO:0005739">
    <property type="term" value="C:mitochondrion"/>
    <property type="evidence" value="ECO:0007669"/>
    <property type="project" value="TreeGrafter"/>
</dbReference>
<organism evidence="4 5">
    <name type="scientific">Steinernema glaseri</name>
    <dbReference type="NCBI Taxonomy" id="37863"/>
    <lineage>
        <taxon>Eukaryota</taxon>
        <taxon>Metazoa</taxon>
        <taxon>Ecdysozoa</taxon>
        <taxon>Nematoda</taxon>
        <taxon>Chromadorea</taxon>
        <taxon>Rhabditida</taxon>
        <taxon>Tylenchina</taxon>
        <taxon>Panagrolaimomorpha</taxon>
        <taxon>Strongyloidoidea</taxon>
        <taxon>Steinernematidae</taxon>
        <taxon>Steinernema</taxon>
    </lineage>
</organism>
<evidence type="ECO:0000313" key="5">
    <source>
        <dbReference type="WBParaSite" id="L893_g32966.t1"/>
    </source>
</evidence>
<reference evidence="5" key="1">
    <citation type="submission" date="2016-11" db="UniProtKB">
        <authorList>
            <consortium name="WormBaseParasite"/>
        </authorList>
    </citation>
    <scope>IDENTIFICATION</scope>
</reference>
<comment type="similarity">
    <text evidence="1">Belongs to the SDHAF4 family.</text>
</comment>